<comment type="subcellular location">
    <subcellularLocation>
        <location evidence="1">Cytoplasm</location>
    </subcellularLocation>
</comment>
<name>A0A1G2IAA6_9BACT</name>
<gene>
    <name evidence="11" type="ORF">A3F47_00545</name>
</gene>
<evidence type="ECO:0000313" key="12">
    <source>
        <dbReference type="Proteomes" id="UP000179214"/>
    </source>
</evidence>
<evidence type="ECO:0000256" key="4">
    <source>
        <dbReference type="ARBA" id="ARBA00022490"/>
    </source>
</evidence>
<protein>
    <recommendedName>
        <fullName evidence="3">tRNA threonylcarbamoyladenosine biosynthesis protein TsaE</fullName>
    </recommendedName>
    <alternativeName>
        <fullName evidence="10">t(6)A37 threonylcarbamoyladenosine biosynthesis protein TsaE</fullName>
    </alternativeName>
</protein>
<evidence type="ECO:0000256" key="8">
    <source>
        <dbReference type="ARBA" id="ARBA00022840"/>
    </source>
</evidence>
<keyword evidence="8" id="KW-0067">ATP-binding</keyword>
<keyword evidence="11" id="KW-0808">Transferase</keyword>
<dbReference type="GO" id="GO:0005737">
    <property type="term" value="C:cytoplasm"/>
    <property type="evidence" value="ECO:0007669"/>
    <property type="project" value="UniProtKB-SubCell"/>
</dbReference>
<dbReference type="Pfam" id="PF02367">
    <property type="entry name" value="TsaE"/>
    <property type="match status" value="1"/>
</dbReference>
<dbReference type="GO" id="GO:0016740">
    <property type="term" value="F:transferase activity"/>
    <property type="evidence" value="ECO:0007669"/>
    <property type="project" value="UniProtKB-KW"/>
</dbReference>
<dbReference type="GO" id="GO:0046872">
    <property type="term" value="F:metal ion binding"/>
    <property type="evidence" value="ECO:0007669"/>
    <property type="project" value="UniProtKB-KW"/>
</dbReference>
<dbReference type="AlphaFoldDB" id="A0A1G2IAA6"/>
<evidence type="ECO:0000313" key="11">
    <source>
        <dbReference type="EMBL" id="OGZ71028.1"/>
    </source>
</evidence>
<evidence type="ECO:0000256" key="10">
    <source>
        <dbReference type="ARBA" id="ARBA00032441"/>
    </source>
</evidence>
<dbReference type="InterPro" id="IPR003442">
    <property type="entry name" value="T6A_TsaE"/>
</dbReference>
<keyword evidence="9" id="KW-0460">Magnesium</keyword>
<proteinExistence type="inferred from homology"/>
<accession>A0A1G2IAA6</accession>
<evidence type="ECO:0000256" key="1">
    <source>
        <dbReference type="ARBA" id="ARBA00004496"/>
    </source>
</evidence>
<organism evidence="11 12">
    <name type="scientific">Candidatus Staskawiczbacteria bacterium RIFCSPHIGHO2_12_FULL_38_11</name>
    <dbReference type="NCBI Taxonomy" id="1802209"/>
    <lineage>
        <taxon>Bacteria</taxon>
        <taxon>Candidatus Staskawicziibacteriota</taxon>
    </lineage>
</organism>
<dbReference type="GO" id="GO:0002949">
    <property type="term" value="P:tRNA threonylcarbamoyladenosine modification"/>
    <property type="evidence" value="ECO:0007669"/>
    <property type="project" value="InterPro"/>
</dbReference>
<dbReference type="SUPFAM" id="SSF52540">
    <property type="entry name" value="P-loop containing nucleoside triphosphate hydrolases"/>
    <property type="match status" value="1"/>
</dbReference>
<dbReference type="Proteomes" id="UP000179214">
    <property type="component" value="Unassembled WGS sequence"/>
</dbReference>
<evidence type="ECO:0000256" key="7">
    <source>
        <dbReference type="ARBA" id="ARBA00022741"/>
    </source>
</evidence>
<dbReference type="Gene3D" id="3.40.50.300">
    <property type="entry name" value="P-loop containing nucleotide triphosphate hydrolases"/>
    <property type="match status" value="1"/>
</dbReference>
<keyword evidence="6" id="KW-0479">Metal-binding</keyword>
<keyword evidence="5" id="KW-0819">tRNA processing</keyword>
<comment type="similarity">
    <text evidence="2">Belongs to the TsaE family.</text>
</comment>
<dbReference type="PANTHER" id="PTHR33540">
    <property type="entry name" value="TRNA THREONYLCARBAMOYLADENOSINE BIOSYNTHESIS PROTEIN TSAE"/>
    <property type="match status" value="1"/>
</dbReference>
<reference evidence="11 12" key="1">
    <citation type="journal article" date="2016" name="Nat. Commun.">
        <title>Thousands of microbial genomes shed light on interconnected biogeochemical processes in an aquifer system.</title>
        <authorList>
            <person name="Anantharaman K."/>
            <person name="Brown C.T."/>
            <person name="Hug L.A."/>
            <person name="Sharon I."/>
            <person name="Castelle C.J."/>
            <person name="Probst A.J."/>
            <person name="Thomas B.C."/>
            <person name="Singh A."/>
            <person name="Wilkins M.J."/>
            <person name="Karaoz U."/>
            <person name="Brodie E.L."/>
            <person name="Williams K.H."/>
            <person name="Hubbard S.S."/>
            <person name="Banfield J.F."/>
        </authorList>
    </citation>
    <scope>NUCLEOTIDE SEQUENCE [LARGE SCALE GENOMIC DNA]</scope>
</reference>
<dbReference type="NCBIfam" id="TIGR00150">
    <property type="entry name" value="T6A_YjeE"/>
    <property type="match status" value="1"/>
</dbReference>
<dbReference type="EMBL" id="MHOV01000001">
    <property type="protein sequence ID" value="OGZ71028.1"/>
    <property type="molecule type" value="Genomic_DNA"/>
</dbReference>
<evidence type="ECO:0000256" key="5">
    <source>
        <dbReference type="ARBA" id="ARBA00022694"/>
    </source>
</evidence>
<sequence length="148" mass="17019">MTNSFQETQKVGEDFAKEILTSGLKNSAVVLALQGDLGAGKTTFLQGFAKGLGIKEKILSPTFILMKKFKIVQRLTLHYFKNFYHIDCYRLENKEDLEMLGIKEIISDPKNIVAIEWPEKIKDLLSKNTIEIKFNHLEENKRELTISR</sequence>
<evidence type="ECO:0000256" key="9">
    <source>
        <dbReference type="ARBA" id="ARBA00022842"/>
    </source>
</evidence>
<evidence type="ECO:0000256" key="3">
    <source>
        <dbReference type="ARBA" id="ARBA00019010"/>
    </source>
</evidence>
<dbReference type="GO" id="GO:0005524">
    <property type="term" value="F:ATP binding"/>
    <property type="evidence" value="ECO:0007669"/>
    <property type="project" value="UniProtKB-KW"/>
</dbReference>
<evidence type="ECO:0000256" key="2">
    <source>
        <dbReference type="ARBA" id="ARBA00007599"/>
    </source>
</evidence>
<dbReference type="PANTHER" id="PTHR33540:SF2">
    <property type="entry name" value="TRNA THREONYLCARBAMOYLADENOSINE BIOSYNTHESIS PROTEIN TSAE"/>
    <property type="match status" value="1"/>
</dbReference>
<evidence type="ECO:0000256" key="6">
    <source>
        <dbReference type="ARBA" id="ARBA00022723"/>
    </source>
</evidence>
<keyword evidence="7" id="KW-0547">Nucleotide-binding</keyword>
<comment type="caution">
    <text evidence="11">The sequence shown here is derived from an EMBL/GenBank/DDBJ whole genome shotgun (WGS) entry which is preliminary data.</text>
</comment>
<dbReference type="InterPro" id="IPR027417">
    <property type="entry name" value="P-loop_NTPase"/>
</dbReference>
<keyword evidence="4" id="KW-0963">Cytoplasm</keyword>